<dbReference type="Proteomes" id="UP001580928">
    <property type="component" value="Unassembled WGS sequence"/>
</dbReference>
<dbReference type="NCBIfam" id="TIGR03303">
    <property type="entry name" value="OM_YaeT"/>
    <property type="match status" value="1"/>
</dbReference>
<dbReference type="Pfam" id="PF07244">
    <property type="entry name" value="POTRA"/>
    <property type="match status" value="4"/>
</dbReference>
<protein>
    <recommendedName>
        <fullName evidence="4">Outer membrane protein assembly factor BamA</fullName>
    </recommendedName>
</protein>
<organism evidence="7 8">
    <name type="scientific">Albibacterium profundi</name>
    <dbReference type="NCBI Taxonomy" id="3134906"/>
    <lineage>
        <taxon>Bacteria</taxon>
        <taxon>Pseudomonadati</taxon>
        <taxon>Bacteroidota</taxon>
        <taxon>Sphingobacteriia</taxon>
        <taxon>Sphingobacteriales</taxon>
        <taxon>Sphingobacteriaceae</taxon>
        <taxon>Albibacterium</taxon>
    </lineage>
</organism>
<keyword evidence="2" id="KW-1134">Transmembrane beta strand</keyword>
<dbReference type="PROSITE" id="PS51779">
    <property type="entry name" value="POTRA"/>
    <property type="match status" value="2"/>
</dbReference>
<dbReference type="EMBL" id="JBBVGT010000002">
    <property type="protein sequence ID" value="MFB5946173.1"/>
    <property type="molecule type" value="Genomic_DNA"/>
</dbReference>
<evidence type="ECO:0000256" key="1">
    <source>
        <dbReference type="ARBA" id="ARBA00004370"/>
    </source>
</evidence>
<evidence type="ECO:0000313" key="7">
    <source>
        <dbReference type="EMBL" id="MFB5946173.1"/>
    </source>
</evidence>
<dbReference type="InterPro" id="IPR010827">
    <property type="entry name" value="BamA/TamA_POTRA"/>
</dbReference>
<evidence type="ECO:0000256" key="2">
    <source>
        <dbReference type="ARBA" id="ARBA00022452"/>
    </source>
</evidence>
<evidence type="ECO:0000256" key="4">
    <source>
        <dbReference type="NCBIfam" id="TIGR03303"/>
    </source>
</evidence>
<gene>
    <name evidence="7" type="primary">bamA</name>
    <name evidence="7" type="ORF">WKR92_10045</name>
</gene>
<dbReference type="Gene3D" id="3.10.20.310">
    <property type="entry name" value="membrane protein fhac"/>
    <property type="match status" value="5"/>
</dbReference>
<evidence type="ECO:0000259" key="6">
    <source>
        <dbReference type="PROSITE" id="PS51779"/>
    </source>
</evidence>
<keyword evidence="8" id="KW-1185">Reference proteome</keyword>
<keyword evidence="2" id="KW-0812">Transmembrane</keyword>
<evidence type="ECO:0000313" key="8">
    <source>
        <dbReference type="Proteomes" id="UP001580928"/>
    </source>
</evidence>
<keyword evidence="5" id="KW-0732">Signal</keyword>
<dbReference type="PIRSF" id="PIRSF006076">
    <property type="entry name" value="OM_assembly_OMP85"/>
    <property type="match status" value="1"/>
</dbReference>
<keyword evidence="3" id="KW-0472">Membrane</keyword>
<dbReference type="InterPro" id="IPR023707">
    <property type="entry name" value="OM_assembly_BamA"/>
</dbReference>
<dbReference type="RefSeq" id="WP_375557702.1">
    <property type="nucleotide sequence ID" value="NZ_JBBVGT010000002.1"/>
</dbReference>
<evidence type="ECO:0000256" key="3">
    <source>
        <dbReference type="ARBA" id="ARBA00023136"/>
    </source>
</evidence>
<evidence type="ECO:0000256" key="5">
    <source>
        <dbReference type="SAM" id="SignalP"/>
    </source>
</evidence>
<feature type="domain" description="POTRA" evidence="6">
    <location>
        <begin position="385"/>
        <end position="460"/>
    </location>
</feature>
<reference evidence="7 8" key="1">
    <citation type="submission" date="2024-04" db="EMBL/GenBank/DDBJ databases">
        <title>Albibacterium profundi sp. nov., isolated from sediment of the Challenger Deep of Mariana Trench.</title>
        <authorList>
            <person name="Wang Y."/>
        </authorList>
    </citation>
    <scope>NUCLEOTIDE SEQUENCE [LARGE SCALE GENOMIC DNA]</scope>
    <source>
        <strain evidence="7 8">RHL897</strain>
    </source>
</reference>
<comment type="caution">
    <text evidence="7">The sequence shown here is derived from an EMBL/GenBank/DDBJ whole genome shotgun (WGS) entry which is preliminary data.</text>
</comment>
<dbReference type="InterPro" id="IPR034746">
    <property type="entry name" value="POTRA"/>
</dbReference>
<dbReference type="Gene3D" id="2.40.160.50">
    <property type="entry name" value="membrane protein fhac: a member of the omp85/tpsb transporter family"/>
    <property type="match status" value="1"/>
</dbReference>
<proteinExistence type="predicted"/>
<feature type="domain" description="POTRA" evidence="6">
    <location>
        <begin position="51"/>
        <end position="125"/>
    </location>
</feature>
<feature type="signal peptide" evidence="5">
    <location>
        <begin position="1"/>
        <end position="20"/>
    </location>
</feature>
<sequence length="860" mass="97943">MKHLLIILCSLLLGSTFSFAQIQMPTNTNSSGSLLQQIQDEDISYLRPKEYTIGGVKVTGTEYLENDILITISRLNVGNRIEVPGEAITSAIRNLWLQGLFDDVAINVDRIEGNQIFLEIAVVERPRLTRIDINGLSKTQTEDIKERVDGSANKIINENLLTTTEGTIKRYLAEKGYLYPTIEMTQVKDSTEANNQILVVDVDRNKKVKVNQINFEGNEVFSDQKLRKFMKKVKQRTWWRFWGPGKFTYEKYDEAKESLISKIHAEGYRDANIISDTVRKVSDKHIELDLEIYEGKQYYFGNINWSGNAKYSDTVLNQILGIRKGDIFSEEKLMLKLYGPSRSEADVSTLYMNDGYLTFNVDPVQTKVYGDTIDLELRMYEGPQYTVSKVTVKGNDVTNDRVILREIANKPGQKFSKDLVMRTVQEIAQLGNFDETKTNPVPIPNPLEGTVDMEYHVVEKPSDQIELSGGFGGNRIIGTLGLTFNNFSTRKLFDKDAWKPLPRGDGQKLSLRGQTNGKQYQSYSFSFSEPWLGGKKPIYFGLSAFTSSSSYGYNPWTGRQTVPDEDMQRIQMDGVSVSLGKRLKWPDNFFRINYALNFQRYKLQNWRNYLFETGTSYNVNLTQEISRNSLDALIYPTSGTNLRFSVQVTPPYSLFNKTNYATAPDSERYRWTEYHKWKFDSQWFQRISGKLVLKAQAQFGFLGTYSSVTGQPAFERFKLGGDGMQGFDFIQGSEIIAMRGYANGYVIPEGVDVNTAINSGSPIYAKYQLELRHPIMLNDQATVFGLVFAEAGNTWNNFKDFNPFNVRRTIGVGARVYLPIFGMLGIDYGHAFDPVPLPASIRDNWRQTFTFSIQQNIGGF</sequence>
<feature type="chain" id="PRO_5046987530" description="Outer membrane protein assembly factor BamA" evidence="5">
    <location>
        <begin position="21"/>
        <end position="860"/>
    </location>
</feature>
<accession>A0ABV5CF49</accession>
<name>A0ABV5CF49_9SPHI</name>
<comment type="subcellular location">
    <subcellularLocation>
        <location evidence="1">Membrane</location>
    </subcellularLocation>
</comment>